<dbReference type="PIRSF" id="PIRSF003230">
    <property type="entry name" value="YbgC"/>
    <property type="match status" value="1"/>
</dbReference>
<dbReference type="InterPro" id="IPR050563">
    <property type="entry name" value="4-hydroxybenzoyl-CoA_TE"/>
</dbReference>
<dbReference type="InterPro" id="IPR006684">
    <property type="entry name" value="YbgC/YbaW"/>
</dbReference>
<dbReference type="Proteomes" id="UP000295244">
    <property type="component" value="Unassembled WGS sequence"/>
</dbReference>
<dbReference type="Pfam" id="PF13279">
    <property type="entry name" value="4HBT_2"/>
    <property type="match status" value="1"/>
</dbReference>
<protein>
    <submittedName>
        <fullName evidence="3">Acyl-CoA thioesterase</fullName>
    </submittedName>
</protein>
<dbReference type="PANTHER" id="PTHR31793:SF27">
    <property type="entry name" value="NOVEL THIOESTERASE SUPERFAMILY DOMAIN AND SAPOSIN A-TYPE DOMAIN CONTAINING PROTEIN (0610012H03RIK)"/>
    <property type="match status" value="1"/>
</dbReference>
<evidence type="ECO:0000256" key="2">
    <source>
        <dbReference type="ARBA" id="ARBA00022801"/>
    </source>
</evidence>
<keyword evidence="4" id="KW-1185">Reference proteome</keyword>
<sequence length="167" mass="18614">MIEKGSYREDSGVAAELEVRYRDLDAMGHVNNATYLTYFEQARFAYLGALAESLSLKAGPADPSDPRRIAFGPFEGAEFVVAEARVRYRAPAHLGERLRCAVKVAGVSRKTFVFEYRLRNGAGQLVAEGSTVQVFFDPATGRSRPRPDWFVKAVARLEGRPEEELVR</sequence>
<dbReference type="SUPFAM" id="SSF54637">
    <property type="entry name" value="Thioesterase/thiol ester dehydrase-isomerase"/>
    <property type="match status" value="1"/>
</dbReference>
<dbReference type="CDD" id="cd00586">
    <property type="entry name" value="4HBT"/>
    <property type="match status" value="1"/>
</dbReference>
<evidence type="ECO:0000256" key="1">
    <source>
        <dbReference type="ARBA" id="ARBA00005953"/>
    </source>
</evidence>
<dbReference type="EMBL" id="SKBU01000001">
    <property type="protein sequence ID" value="TCJ20660.1"/>
    <property type="molecule type" value="Genomic_DNA"/>
</dbReference>
<dbReference type="GO" id="GO:0047617">
    <property type="term" value="F:fatty acyl-CoA hydrolase activity"/>
    <property type="evidence" value="ECO:0007669"/>
    <property type="project" value="TreeGrafter"/>
</dbReference>
<dbReference type="InterPro" id="IPR029069">
    <property type="entry name" value="HotDog_dom_sf"/>
</dbReference>
<gene>
    <name evidence="3" type="ORF">E0L93_00050</name>
</gene>
<evidence type="ECO:0000313" key="3">
    <source>
        <dbReference type="EMBL" id="TCJ20660.1"/>
    </source>
</evidence>
<organism evidence="3 4">
    <name type="scientific">Rubrobacter taiwanensis</name>
    <dbReference type="NCBI Taxonomy" id="185139"/>
    <lineage>
        <taxon>Bacteria</taxon>
        <taxon>Bacillati</taxon>
        <taxon>Actinomycetota</taxon>
        <taxon>Rubrobacteria</taxon>
        <taxon>Rubrobacterales</taxon>
        <taxon>Rubrobacteraceae</taxon>
        <taxon>Rubrobacter</taxon>
    </lineage>
</organism>
<dbReference type="PANTHER" id="PTHR31793">
    <property type="entry name" value="4-HYDROXYBENZOYL-COA THIOESTERASE FAMILY MEMBER"/>
    <property type="match status" value="1"/>
</dbReference>
<dbReference type="Gene3D" id="3.10.129.10">
    <property type="entry name" value="Hotdog Thioesterase"/>
    <property type="match status" value="1"/>
</dbReference>
<keyword evidence="2" id="KW-0378">Hydrolase</keyword>
<comment type="similarity">
    <text evidence="1">Belongs to the 4-hydroxybenzoyl-CoA thioesterase family.</text>
</comment>
<accession>A0A4R1BSB0</accession>
<dbReference type="AlphaFoldDB" id="A0A4R1BSB0"/>
<dbReference type="OrthoDB" id="9799036at2"/>
<name>A0A4R1BSB0_9ACTN</name>
<comment type="caution">
    <text evidence="3">The sequence shown here is derived from an EMBL/GenBank/DDBJ whole genome shotgun (WGS) entry which is preliminary data.</text>
</comment>
<dbReference type="RefSeq" id="WP_132687035.1">
    <property type="nucleotide sequence ID" value="NZ_SKBU01000001.1"/>
</dbReference>
<evidence type="ECO:0000313" key="4">
    <source>
        <dbReference type="Proteomes" id="UP000295244"/>
    </source>
</evidence>
<proteinExistence type="inferred from homology"/>
<reference evidence="3 4" key="1">
    <citation type="submission" date="2019-03" db="EMBL/GenBank/DDBJ databases">
        <title>Whole genome sequence of a novel Rubrobacter taiwanensis strain, isolated from Yellowstone National Park.</title>
        <authorList>
            <person name="Freed S."/>
            <person name="Ramaley R.F."/>
            <person name="Kyndt J.A."/>
        </authorList>
    </citation>
    <scope>NUCLEOTIDE SEQUENCE [LARGE SCALE GENOMIC DNA]</scope>
    <source>
        <strain evidence="3 4">Yellowstone</strain>
    </source>
</reference>